<dbReference type="EMBL" id="CM039429">
    <property type="protein sequence ID" value="KAI4347841.1"/>
    <property type="molecule type" value="Genomic_DNA"/>
</dbReference>
<comment type="caution">
    <text evidence="1">The sequence shown here is derived from an EMBL/GenBank/DDBJ whole genome shotgun (WGS) entry which is preliminary data.</text>
</comment>
<reference evidence="1 2" key="1">
    <citation type="journal article" date="2022" name="DNA Res.">
        <title>Chromosomal-level genome assembly of the orchid tree Bauhinia variegata (Leguminosae; Cercidoideae) supports the allotetraploid origin hypothesis of Bauhinia.</title>
        <authorList>
            <person name="Zhong Y."/>
            <person name="Chen Y."/>
            <person name="Zheng D."/>
            <person name="Pang J."/>
            <person name="Liu Y."/>
            <person name="Luo S."/>
            <person name="Meng S."/>
            <person name="Qian L."/>
            <person name="Wei D."/>
            <person name="Dai S."/>
            <person name="Zhou R."/>
        </authorList>
    </citation>
    <scope>NUCLEOTIDE SEQUENCE [LARGE SCALE GENOMIC DNA]</scope>
    <source>
        <strain evidence="1">BV-YZ2020</strain>
    </source>
</reference>
<protein>
    <submittedName>
        <fullName evidence="1">Uncharacterized protein</fullName>
    </submittedName>
</protein>
<name>A0ACB9PHC2_BAUVA</name>
<proteinExistence type="predicted"/>
<sequence>MNLGVVSVEKKLTTVEKEIAMMGREDQAFRPFVLKVLPNPTSEPITPKVMVKVPTPFPYQSNRAVPWNYGVKVELVKEKLEDKEASKEGDGVTNVSATGGFTISGRKEKDLEGAIDDDEFLRVLKHSEYNIVDQLKKTPTHISLLSLIMSSEAHRKALQKFLDQAYVNPSITVENFDDMVNLIRKVSTISFTEDELVPRASKHTRALHIALKCAGCVVAKVLIDNGSTLNVLPTFTLANLSVDSSLMQSSSIVVRAFNGTRREVLGEIVLPLEIGPSQFNVNFQVMDIEPIYTMLLGRPWIHAAGAVPFTLHQKLKYIDAGRVITVKGEEDLLVSEPNCLPSSDIMASSKDEEPMPMVDMSGKGAGSNPWIHLDEYDFEEDTDTSNTFAKMIESHEKIVSPHNEDVQTINMGTEEEQKELKIVDNPEKDEMIAFFKEYLDVFA</sequence>
<dbReference type="Proteomes" id="UP000828941">
    <property type="component" value="Chromosome 4"/>
</dbReference>
<organism evidence="1 2">
    <name type="scientific">Bauhinia variegata</name>
    <name type="common">Purple orchid tree</name>
    <name type="synonym">Phanera variegata</name>
    <dbReference type="NCBI Taxonomy" id="167791"/>
    <lineage>
        <taxon>Eukaryota</taxon>
        <taxon>Viridiplantae</taxon>
        <taxon>Streptophyta</taxon>
        <taxon>Embryophyta</taxon>
        <taxon>Tracheophyta</taxon>
        <taxon>Spermatophyta</taxon>
        <taxon>Magnoliopsida</taxon>
        <taxon>eudicotyledons</taxon>
        <taxon>Gunneridae</taxon>
        <taxon>Pentapetalae</taxon>
        <taxon>rosids</taxon>
        <taxon>fabids</taxon>
        <taxon>Fabales</taxon>
        <taxon>Fabaceae</taxon>
        <taxon>Cercidoideae</taxon>
        <taxon>Cercideae</taxon>
        <taxon>Bauhiniinae</taxon>
        <taxon>Bauhinia</taxon>
    </lineage>
</organism>
<keyword evidence="2" id="KW-1185">Reference proteome</keyword>
<accession>A0ACB9PHC2</accession>
<evidence type="ECO:0000313" key="1">
    <source>
        <dbReference type="EMBL" id="KAI4347841.1"/>
    </source>
</evidence>
<gene>
    <name evidence="1" type="ORF">L6164_008619</name>
</gene>
<evidence type="ECO:0000313" key="2">
    <source>
        <dbReference type="Proteomes" id="UP000828941"/>
    </source>
</evidence>